<reference evidence="1" key="1">
    <citation type="submission" date="2014-05" db="EMBL/GenBank/DDBJ databases">
        <authorList>
            <person name="Chronopoulou M."/>
        </authorList>
    </citation>
    <scope>NUCLEOTIDE SEQUENCE</scope>
    <source>
        <tissue evidence="1">Whole organism</tissue>
    </source>
</reference>
<proteinExistence type="predicted"/>
<sequence length="21" mass="2237">MAKQHILTASMKATISVSSMT</sequence>
<dbReference type="AlphaFoldDB" id="A0A0K2V2F5"/>
<protein>
    <submittedName>
        <fullName evidence="1">Uncharacterized protein</fullName>
    </submittedName>
</protein>
<accession>A0A0K2V2F5</accession>
<name>A0A0K2V2F5_LEPSM</name>
<organism evidence="1">
    <name type="scientific">Lepeophtheirus salmonis</name>
    <name type="common">Salmon louse</name>
    <name type="synonym">Caligus salmonis</name>
    <dbReference type="NCBI Taxonomy" id="72036"/>
    <lineage>
        <taxon>Eukaryota</taxon>
        <taxon>Metazoa</taxon>
        <taxon>Ecdysozoa</taxon>
        <taxon>Arthropoda</taxon>
        <taxon>Crustacea</taxon>
        <taxon>Multicrustacea</taxon>
        <taxon>Hexanauplia</taxon>
        <taxon>Copepoda</taxon>
        <taxon>Siphonostomatoida</taxon>
        <taxon>Caligidae</taxon>
        <taxon>Lepeophtheirus</taxon>
    </lineage>
</organism>
<dbReference type="EMBL" id="HACA01026785">
    <property type="protein sequence ID" value="CDW44146.1"/>
    <property type="molecule type" value="Transcribed_RNA"/>
</dbReference>
<evidence type="ECO:0000313" key="1">
    <source>
        <dbReference type="EMBL" id="CDW44146.1"/>
    </source>
</evidence>